<proteinExistence type="predicted"/>
<dbReference type="OrthoDB" id="300641at2759"/>
<sequence>MACPRRCSPTARLLLVLAFVVTQAKCAEGAQCGQGYGPDPSGKCVRCQDRNCLWCNQASYTRCNQCGFGYYLILQTATCTVCRNGCANCEVCPTCPGGVKCLRRCAIANCDICPNTPNKCASCDTGYYFKNGPCIPCELLKCADCEACAGGTGCKDGRKCIRACKDRNCDACGPQGLCNQCGYGFWLDLVTRKCSPCGDVMPGCVSCLACTTGNPAQCQNNKYYCRKCKSGYRLRNGTCRRNNI</sequence>
<dbReference type="Proteomes" id="UP000008141">
    <property type="component" value="Unassembled WGS sequence"/>
</dbReference>
<accession>E1ZLT8</accession>
<gene>
    <name evidence="2" type="ORF">CHLNCDRAFT_53882</name>
</gene>
<dbReference type="InParanoid" id="E1ZLT8"/>
<dbReference type="RefSeq" id="XP_005845423.1">
    <property type="nucleotide sequence ID" value="XM_005845361.1"/>
</dbReference>
<dbReference type="KEGG" id="cvr:CHLNCDRAFT_53882"/>
<dbReference type="EMBL" id="GL433852">
    <property type="protein sequence ID" value="EFN53321.1"/>
    <property type="molecule type" value="Genomic_DNA"/>
</dbReference>
<evidence type="ECO:0000313" key="3">
    <source>
        <dbReference type="Proteomes" id="UP000008141"/>
    </source>
</evidence>
<keyword evidence="1" id="KW-0732">Signal</keyword>
<protein>
    <recommendedName>
        <fullName evidence="4">TNFR-Cys domain-containing protein</fullName>
    </recommendedName>
</protein>
<name>E1ZLT8_CHLVA</name>
<feature type="signal peptide" evidence="1">
    <location>
        <begin position="1"/>
        <end position="29"/>
    </location>
</feature>
<evidence type="ECO:0008006" key="4">
    <source>
        <dbReference type="Google" id="ProtNLM"/>
    </source>
</evidence>
<evidence type="ECO:0000313" key="2">
    <source>
        <dbReference type="EMBL" id="EFN53321.1"/>
    </source>
</evidence>
<evidence type="ECO:0000256" key="1">
    <source>
        <dbReference type="SAM" id="SignalP"/>
    </source>
</evidence>
<dbReference type="AlphaFoldDB" id="E1ZLT8"/>
<reference evidence="2 3" key="1">
    <citation type="journal article" date="2010" name="Plant Cell">
        <title>The Chlorella variabilis NC64A genome reveals adaptation to photosymbiosis, coevolution with viruses, and cryptic sex.</title>
        <authorList>
            <person name="Blanc G."/>
            <person name="Duncan G."/>
            <person name="Agarkova I."/>
            <person name="Borodovsky M."/>
            <person name="Gurnon J."/>
            <person name="Kuo A."/>
            <person name="Lindquist E."/>
            <person name="Lucas S."/>
            <person name="Pangilinan J."/>
            <person name="Polle J."/>
            <person name="Salamov A."/>
            <person name="Terry A."/>
            <person name="Yamada T."/>
            <person name="Dunigan D.D."/>
            <person name="Grigoriev I.V."/>
            <person name="Claverie J.M."/>
            <person name="Van Etten J.L."/>
        </authorList>
    </citation>
    <scope>NUCLEOTIDE SEQUENCE [LARGE SCALE GENOMIC DNA]</scope>
    <source>
        <strain evidence="2 3">NC64A</strain>
    </source>
</reference>
<organism evidence="3">
    <name type="scientific">Chlorella variabilis</name>
    <name type="common">Green alga</name>
    <dbReference type="NCBI Taxonomy" id="554065"/>
    <lineage>
        <taxon>Eukaryota</taxon>
        <taxon>Viridiplantae</taxon>
        <taxon>Chlorophyta</taxon>
        <taxon>core chlorophytes</taxon>
        <taxon>Trebouxiophyceae</taxon>
        <taxon>Chlorellales</taxon>
        <taxon>Chlorellaceae</taxon>
        <taxon>Chlorella clade</taxon>
        <taxon>Chlorella</taxon>
    </lineage>
</organism>
<dbReference type="GeneID" id="17352762"/>
<feature type="chain" id="PRO_5003156427" description="TNFR-Cys domain-containing protein" evidence="1">
    <location>
        <begin position="30"/>
        <end position="244"/>
    </location>
</feature>
<keyword evidence="3" id="KW-1185">Reference proteome</keyword>